<evidence type="ECO:0000259" key="1">
    <source>
        <dbReference type="PROSITE" id="PS51186"/>
    </source>
</evidence>
<dbReference type="AlphaFoldDB" id="A0AAU7CH47"/>
<dbReference type="InterPro" id="IPR000182">
    <property type="entry name" value="GNAT_dom"/>
</dbReference>
<feature type="domain" description="N-acetyltransferase" evidence="1">
    <location>
        <begin position="98"/>
        <end position="235"/>
    </location>
</feature>
<dbReference type="CDD" id="cd04301">
    <property type="entry name" value="NAT_SF"/>
    <property type="match status" value="1"/>
</dbReference>
<dbReference type="EC" id="2.3.1.-" evidence="2"/>
<protein>
    <submittedName>
        <fullName evidence="2">GNAT family N-acetyltransferase</fullName>
        <ecNumber evidence="2">2.3.1.-</ecNumber>
    </submittedName>
</protein>
<dbReference type="SUPFAM" id="SSF55729">
    <property type="entry name" value="Acyl-CoA N-acyltransferases (Nat)"/>
    <property type="match status" value="1"/>
</dbReference>
<dbReference type="RefSeq" id="WP_406697173.1">
    <property type="nucleotide sequence ID" value="NZ_CP155447.1"/>
</dbReference>
<gene>
    <name evidence="2" type="ORF">V5E97_39905</name>
</gene>
<organism evidence="2">
    <name type="scientific">Singulisphaera sp. Ch08</name>
    <dbReference type="NCBI Taxonomy" id="3120278"/>
    <lineage>
        <taxon>Bacteria</taxon>
        <taxon>Pseudomonadati</taxon>
        <taxon>Planctomycetota</taxon>
        <taxon>Planctomycetia</taxon>
        <taxon>Isosphaerales</taxon>
        <taxon>Isosphaeraceae</taxon>
        <taxon>Singulisphaera</taxon>
    </lineage>
</organism>
<name>A0AAU7CH47_9BACT</name>
<dbReference type="EMBL" id="CP155447">
    <property type="protein sequence ID" value="XBH04413.1"/>
    <property type="molecule type" value="Genomic_DNA"/>
</dbReference>
<dbReference type="InterPro" id="IPR016181">
    <property type="entry name" value="Acyl_CoA_acyltransferase"/>
</dbReference>
<keyword evidence="2" id="KW-0808">Transferase</keyword>
<dbReference type="Gene3D" id="3.40.630.30">
    <property type="match status" value="1"/>
</dbReference>
<accession>A0AAU7CH47</accession>
<reference evidence="2" key="1">
    <citation type="submission" date="2024-05" db="EMBL/GenBank/DDBJ databases">
        <title>Planctomycetes of the genus Singulisphaera possess chitinolytic capabilities.</title>
        <authorList>
            <person name="Ivanova A."/>
        </authorList>
    </citation>
    <scope>NUCLEOTIDE SEQUENCE</scope>
    <source>
        <strain evidence="2">Ch08T</strain>
    </source>
</reference>
<sequence length="235" mass="24432">MAVEVVAGGRVIFAGAGSPLTEAKAIGLHGAVTEADVDRMEAAFFGRGEPARVVVCPLADPSFVESLGRRGYRIAGFENFLILPLGSDDAETPLTPEIEVRPIGSGELELYARVVASNFVGPGEPPDEALEMTVTMLGAAHASAFLACIDGEPVGGGAVLIHRGVALLAGAATLPPYRNRGVQAALHHARLALARRSGCDLAAQGAEPGSTSQRNAERRGFRIAYTRAILVRDPA</sequence>
<evidence type="ECO:0000313" key="2">
    <source>
        <dbReference type="EMBL" id="XBH04413.1"/>
    </source>
</evidence>
<dbReference type="Pfam" id="PF00583">
    <property type="entry name" value="Acetyltransf_1"/>
    <property type="match status" value="1"/>
</dbReference>
<proteinExistence type="predicted"/>
<dbReference type="PROSITE" id="PS51186">
    <property type="entry name" value="GNAT"/>
    <property type="match status" value="1"/>
</dbReference>
<keyword evidence="2" id="KW-0012">Acyltransferase</keyword>
<dbReference type="GO" id="GO:0016747">
    <property type="term" value="F:acyltransferase activity, transferring groups other than amino-acyl groups"/>
    <property type="evidence" value="ECO:0007669"/>
    <property type="project" value="InterPro"/>
</dbReference>